<name>A0AAE2ZNX0_9HYPH</name>
<comment type="caution">
    <text evidence="7">The sequence shown here is derived from an EMBL/GenBank/DDBJ whole genome shotgun (WGS) entry which is preliminary data.</text>
</comment>
<dbReference type="InterPro" id="IPR015422">
    <property type="entry name" value="PyrdxlP-dep_Trfase_small"/>
</dbReference>
<proteinExistence type="inferred from homology"/>
<dbReference type="Gene3D" id="3.90.1150.10">
    <property type="entry name" value="Aspartate Aminotransferase, domain 1"/>
    <property type="match status" value="1"/>
</dbReference>
<dbReference type="EMBL" id="JAICBX010000002">
    <property type="protein sequence ID" value="MBW8638110.1"/>
    <property type="molecule type" value="Genomic_DNA"/>
</dbReference>
<dbReference type="Proteomes" id="UP001196509">
    <property type="component" value="Unassembled WGS sequence"/>
</dbReference>
<dbReference type="InterPro" id="IPR015421">
    <property type="entry name" value="PyrdxlP-dep_Trfase_major"/>
</dbReference>
<evidence type="ECO:0000256" key="4">
    <source>
        <dbReference type="ARBA" id="ARBA00038302"/>
    </source>
</evidence>
<dbReference type="Pfam" id="PF00282">
    <property type="entry name" value="Pyridoxal_deC"/>
    <property type="match status" value="1"/>
</dbReference>
<dbReference type="PANTHER" id="PTHR42735">
    <property type="match status" value="1"/>
</dbReference>
<dbReference type="InterPro" id="IPR050477">
    <property type="entry name" value="GrpII_AminoAcid_Decarb"/>
</dbReference>
<accession>A0AAE2ZNX0</accession>
<organism evidence="7 8">
    <name type="scientific">Flavimaribacter sediminis</name>
    <dbReference type="NCBI Taxonomy" id="2865987"/>
    <lineage>
        <taxon>Bacteria</taxon>
        <taxon>Pseudomonadati</taxon>
        <taxon>Pseudomonadota</taxon>
        <taxon>Alphaproteobacteria</taxon>
        <taxon>Hyphomicrobiales</taxon>
        <taxon>Rhizobiaceae</taxon>
        <taxon>Flavimaribacter</taxon>
    </lineage>
</organism>
<evidence type="ECO:0000256" key="5">
    <source>
        <dbReference type="PIRSR" id="PIRSR602129-50"/>
    </source>
</evidence>
<dbReference type="InterPro" id="IPR002129">
    <property type="entry name" value="PyrdxlP-dep_de-COase"/>
</dbReference>
<evidence type="ECO:0000313" key="7">
    <source>
        <dbReference type="EMBL" id="MBW8638110.1"/>
    </source>
</evidence>
<dbReference type="GO" id="GO:0016830">
    <property type="term" value="F:carbon-carbon lyase activity"/>
    <property type="evidence" value="ECO:0007669"/>
    <property type="project" value="InterPro"/>
</dbReference>
<evidence type="ECO:0000256" key="3">
    <source>
        <dbReference type="ARBA" id="ARBA00023239"/>
    </source>
</evidence>
<sequence length="415" mass="46160">MATKLPETGLSRDEIINHLTDLKKDDIKWAEGRTPMFIFKADTELSKLTQEAFNLYFNENALGAHRAYKSIRQMEDDIVAIGLDLFNAPAGGQGYFTTGGTESIMCAVKTAKTWARDKRGDPKFHGNIVAAETAHPAFRKSCDLMDIEIRKYPVKDFRADPAALEAAIDENTFMIIGSAPCFPYGVVDPIEELSEVALRHDLWLHVDACVGGYMLPFAEELGQKIPVWDFRAPGVASISADLHKFGYAPKPASTVFFRSQEHAKHLIFFYNEWPSGLYATATVVGTRPGGGVAGAWATLHALGHEGYLDVTRRLLDLIARYKKGIEEIPGLKVIDDPQLAIIAFTSDEVDLLQVGSHMPKRGWLPSFLQEPKGMHLMLSLIHEQACDKWLEDLRWAVEEQRAAAPGSEKKVDVVY</sequence>
<evidence type="ECO:0000256" key="2">
    <source>
        <dbReference type="ARBA" id="ARBA00022898"/>
    </source>
</evidence>
<keyword evidence="3 6" id="KW-0456">Lyase</keyword>
<dbReference type="InterPro" id="IPR015424">
    <property type="entry name" value="PyrdxlP-dep_Trfase"/>
</dbReference>
<comment type="cofactor">
    <cofactor evidence="1 5 6">
        <name>pyridoxal 5'-phosphate</name>
        <dbReference type="ChEBI" id="CHEBI:597326"/>
    </cofactor>
</comment>
<dbReference type="AlphaFoldDB" id="A0AAE2ZNX0"/>
<comment type="similarity">
    <text evidence="4">Belongs to the group II decarboxylase family. Sphingosine-1-phosphate lyase subfamily.</text>
</comment>
<reference evidence="7" key="1">
    <citation type="submission" date="2021-08" db="EMBL/GenBank/DDBJ databases">
        <title>Hoeflea bacterium WL0058 sp. nov., isolated from the sediment.</title>
        <authorList>
            <person name="Wang L."/>
            <person name="Zhang D."/>
        </authorList>
    </citation>
    <scope>NUCLEOTIDE SEQUENCE</scope>
    <source>
        <strain evidence="7">WL0058</strain>
    </source>
</reference>
<dbReference type="GO" id="GO:0008483">
    <property type="term" value="F:transaminase activity"/>
    <property type="evidence" value="ECO:0007669"/>
    <property type="project" value="UniProtKB-KW"/>
</dbReference>
<dbReference type="GO" id="GO:0030170">
    <property type="term" value="F:pyridoxal phosphate binding"/>
    <property type="evidence" value="ECO:0007669"/>
    <property type="project" value="InterPro"/>
</dbReference>
<evidence type="ECO:0000313" key="8">
    <source>
        <dbReference type="Proteomes" id="UP001196509"/>
    </source>
</evidence>
<evidence type="ECO:0000256" key="1">
    <source>
        <dbReference type="ARBA" id="ARBA00001933"/>
    </source>
</evidence>
<dbReference type="Gene3D" id="3.40.640.10">
    <property type="entry name" value="Type I PLP-dependent aspartate aminotransferase-like (Major domain)"/>
    <property type="match status" value="1"/>
</dbReference>
<keyword evidence="7" id="KW-0808">Transferase</keyword>
<keyword evidence="2 5" id="KW-0663">Pyridoxal phosphate</keyword>
<keyword evidence="7" id="KW-0032">Aminotransferase</keyword>
<dbReference type="Gene3D" id="6.10.140.2150">
    <property type="match status" value="1"/>
</dbReference>
<dbReference type="RefSeq" id="WP_220228763.1">
    <property type="nucleotide sequence ID" value="NZ_JAICBX010000002.1"/>
</dbReference>
<evidence type="ECO:0000256" key="6">
    <source>
        <dbReference type="RuleBase" id="RU000382"/>
    </source>
</evidence>
<feature type="modified residue" description="N6-(pyridoxal phosphate)lysine" evidence="5">
    <location>
        <position position="244"/>
    </location>
</feature>
<keyword evidence="8" id="KW-1185">Reference proteome</keyword>
<dbReference type="GO" id="GO:0019752">
    <property type="term" value="P:carboxylic acid metabolic process"/>
    <property type="evidence" value="ECO:0007669"/>
    <property type="project" value="InterPro"/>
</dbReference>
<dbReference type="PANTHER" id="PTHR42735:SF6">
    <property type="entry name" value="SPHINGOSINE-1-PHOSPHATE LYASE 1"/>
    <property type="match status" value="1"/>
</dbReference>
<protein>
    <submittedName>
        <fullName evidence="7">Aspartate aminotransferase family protein</fullName>
    </submittedName>
</protein>
<gene>
    <name evidence="7" type="ORF">K1W69_13015</name>
</gene>
<dbReference type="SUPFAM" id="SSF53383">
    <property type="entry name" value="PLP-dependent transferases"/>
    <property type="match status" value="1"/>
</dbReference>